<name>A0A6J5VA48_PRUAR</name>
<dbReference type="Proteomes" id="UP000507222">
    <property type="component" value="Unassembled WGS sequence"/>
</dbReference>
<proteinExistence type="predicted"/>
<dbReference type="AlphaFoldDB" id="A0A6J5VA48"/>
<sequence>MAYGLGLHSTPTQVHTSSMVAKEEVNGFAIRPRNETEGIEVATNGGTVMGRGTDAEPLWLDDEGGHEAAWLCCNFIMRLLESIGQPWGAPRTSWRPWEVARTRLGATGTSWQPWEAVGTCWGATGTH</sequence>
<evidence type="ECO:0000313" key="2">
    <source>
        <dbReference type="Proteomes" id="UP000507222"/>
    </source>
</evidence>
<accession>A0A6J5VA48</accession>
<dbReference type="EMBL" id="CAEKDK010000007">
    <property type="protein sequence ID" value="CAB4285926.1"/>
    <property type="molecule type" value="Genomic_DNA"/>
</dbReference>
<reference evidence="1 2" key="1">
    <citation type="submission" date="2020-05" db="EMBL/GenBank/DDBJ databases">
        <authorList>
            <person name="Campoy J."/>
            <person name="Schneeberger K."/>
            <person name="Spophaly S."/>
        </authorList>
    </citation>
    <scope>NUCLEOTIDE SEQUENCE [LARGE SCALE GENOMIC DNA]</scope>
    <source>
        <strain evidence="1">PruArmRojPasFocal</strain>
    </source>
</reference>
<organism evidence="1 2">
    <name type="scientific">Prunus armeniaca</name>
    <name type="common">Apricot</name>
    <name type="synonym">Armeniaca vulgaris</name>
    <dbReference type="NCBI Taxonomy" id="36596"/>
    <lineage>
        <taxon>Eukaryota</taxon>
        <taxon>Viridiplantae</taxon>
        <taxon>Streptophyta</taxon>
        <taxon>Embryophyta</taxon>
        <taxon>Tracheophyta</taxon>
        <taxon>Spermatophyta</taxon>
        <taxon>Magnoliopsida</taxon>
        <taxon>eudicotyledons</taxon>
        <taxon>Gunneridae</taxon>
        <taxon>Pentapetalae</taxon>
        <taxon>rosids</taxon>
        <taxon>fabids</taxon>
        <taxon>Rosales</taxon>
        <taxon>Rosaceae</taxon>
        <taxon>Amygdaloideae</taxon>
        <taxon>Amygdaleae</taxon>
        <taxon>Prunus</taxon>
    </lineage>
</organism>
<protein>
    <submittedName>
        <fullName evidence="1">Uncharacterized protein</fullName>
    </submittedName>
</protein>
<evidence type="ECO:0000313" key="1">
    <source>
        <dbReference type="EMBL" id="CAB4285926.1"/>
    </source>
</evidence>
<gene>
    <name evidence="1" type="ORF">CURHAP_LOCUS42050</name>
</gene>